<dbReference type="Proteomes" id="UP000594688">
    <property type="component" value="Chromosome"/>
</dbReference>
<keyword evidence="1" id="KW-0732">Signal</keyword>
<dbReference type="AlphaFoldDB" id="A0A7T0BV69"/>
<evidence type="ECO:0000313" key="2">
    <source>
        <dbReference type="EMBL" id="QPJ61607.1"/>
    </source>
</evidence>
<dbReference type="KEGG" id="nli:G3M70_06795"/>
<gene>
    <name evidence="2" type="ORF">G3M70_06795</name>
</gene>
<reference evidence="2 3" key="1">
    <citation type="submission" date="2020-02" db="EMBL/GenBank/DDBJ databases">
        <title>Genomic and physiological characterization of two novel Nitrospinaceae genera.</title>
        <authorList>
            <person name="Mueller A.J."/>
            <person name="Jung M.-Y."/>
            <person name="Strachan C.R."/>
            <person name="Herbold C.W."/>
            <person name="Kirkegaard R.H."/>
            <person name="Daims H."/>
        </authorList>
    </citation>
    <scope>NUCLEOTIDE SEQUENCE [LARGE SCALE GENOMIC DNA]</scope>
    <source>
        <strain evidence="2">EB</strain>
    </source>
</reference>
<sequence length="207" mass="21851">MKIDSFKAALTAGFLVITLSIAMFQASLPHSAWAQDIDEVIQGLEQDFGLGNSKNDVKRSNLNAANEQNREDIKIKEQEGLSGGEGEEEEEAVLVDILLDIEETGYDSSITVEFVGGPTLATGIIGSMTQASLQLPAGSTQSLKITCDVADACSAWLFFIKGATFISSAEGPNGFFDSMSPGAMTITQIKVNADNSGPTNMNPGPPV</sequence>
<name>A0A7T0BV69_9BACT</name>
<accession>A0A7T0BV69</accession>
<evidence type="ECO:0008006" key="4">
    <source>
        <dbReference type="Google" id="ProtNLM"/>
    </source>
</evidence>
<feature type="signal peptide" evidence="1">
    <location>
        <begin position="1"/>
        <end position="34"/>
    </location>
</feature>
<dbReference type="EMBL" id="CP048685">
    <property type="protein sequence ID" value="QPJ61607.1"/>
    <property type="molecule type" value="Genomic_DNA"/>
</dbReference>
<feature type="chain" id="PRO_5032693623" description="Secreted protein" evidence="1">
    <location>
        <begin position="35"/>
        <end position="207"/>
    </location>
</feature>
<evidence type="ECO:0000256" key="1">
    <source>
        <dbReference type="SAM" id="SignalP"/>
    </source>
</evidence>
<proteinExistence type="predicted"/>
<protein>
    <recommendedName>
        <fullName evidence="4">Secreted protein</fullName>
    </recommendedName>
</protein>
<evidence type="ECO:0000313" key="3">
    <source>
        <dbReference type="Proteomes" id="UP000594688"/>
    </source>
</evidence>
<organism evidence="2 3">
    <name type="scientific">Candidatus Nitronauta litoralis</name>
    <dbReference type="NCBI Taxonomy" id="2705533"/>
    <lineage>
        <taxon>Bacteria</taxon>
        <taxon>Pseudomonadati</taxon>
        <taxon>Nitrospinota/Tectimicrobiota group</taxon>
        <taxon>Nitrospinota</taxon>
        <taxon>Nitrospinia</taxon>
        <taxon>Nitrospinales</taxon>
        <taxon>Nitrospinaceae</taxon>
        <taxon>Candidatus Nitronauta</taxon>
    </lineage>
</organism>